<evidence type="ECO:0000313" key="2">
    <source>
        <dbReference type="EMBL" id="GEM48921.1"/>
    </source>
</evidence>
<protein>
    <submittedName>
        <fullName evidence="2">Uncharacterized protein</fullName>
    </submittedName>
</protein>
<keyword evidence="1" id="KW-0472">Membrane</keyword>
<dbReference type="EMBL" id="BJXB01000026">
    <property type="protein sequence ID" value="GEM48921.1"/>
    <property type="molecule type" value="Genomic_DNA"/>
</dbReference>
<name>A0A511N954_DEIC1</name>
<feature type="transmembrane region" description="Helical" evidence="1">
    <location>
        <begin position="99"/>
        <end position="120"/>
    </location>
</feature>
<accession>A0A511N954</accession>
<keyword evidence="3" id="KW-1185">Reference proteome</keyword>
<organism evidence="2 3">
    <name type="scientific">Deinococcus cellulosilyticus (strain DSM 18568 / NBRC 106333 / KACC 11606 / 5516J-15)</name>
    <dbReference type="NCBI Taxonomy" id="1223518"/>
    <lineage>
        <taxon>Bacteria</taxon>
        <taxon>Thermotogati</taxon>
        <taxon>Deinococcota</taxon>
        <taxon>Deinococci</taxon>
        <taxon>Deinococcales</taxon>
        <taxon>Deinococcaceae</taxon>
        <taxon>Deinococcus</taxon>
    </lineage>
</organism>
<dbReference type="AlphaFoldDB" id="A0A511N954"/>
<sequence length="132" mass="15080">MDFEAIKAQKGRGRGKLPYAEYTLTYSYSFGQQTHQRKVFLYSPSFYRWNSTDLVGALKAVKNGPTHPLNVPFVLMVDASNPEKSTIELRRDMSPFQTYWQLFCGSLLVSVVLFGLLRLMKITVFGMPLRSS</sequence>
<keyword evidence="1" id="KW-1133">Transmembrane helix</keyword>
<proteinExistence type="predicted"/>
<keyword evidence="1" id="KW-0812">Transmembrane</keyword>
<dbReference type="RefSeq" id="WP_146888519.1">
    <property type="nucleotide sequence ID" value="NZ_BJXB01000026.1"/>
</dbReference>
<comment type="caution">
    <text evidence="2">The sequence shown here is derived from an EMBL/GenBank/DDBJ whole genome shotgun (WGS) entry which is preliminary data.</text>
</comment>
<gene>
    <name evidence="2" type="ORF">DC3_45560</name>
</gene>
<evidence type="ECO:0000313" key="3">
    <source>
        <dbReference type="Proteomes" id="UP000321306"/>
    </source>
</evidence>
<evidence type="ECO:0000256" key="1">
    <source>
        <dbReference type="SAM" id="Phobius"/>
    </source>
</evidence>
<reference evidence="2 3" key="1">
    <citation type="submission" date="2019-07" db="EMBL/GenBank/DDBJ databases">
        <title>Whole genome shotgun sequence of Deinococcus cellulosilyticus NBRC 106333.</title>
        <authorList>
            <person name="Hosoyama A."/>
            <person name="Uohara A."/>
            <person name="Ohji S."/>
            <person name="Ichikawa N."/>
        </authorList>
    </citation>
    <scope>NUCLEOTIDE SEQUENCE [LARGE SCALE GENOMIC DNA]</scope>
    <source>
        <strain evidence="2 3">NBRC 106333</strain>
    </source>
</reference>
<dbReference type="Proteomes" id="UP000321306">
    <property type="component" value="Unassembled WGS sequence"/>
</dbReference>